<organism evidence="6 7">
    <name type="scientific">Stylosanthes scabra</name>
    <dbReference type="NCBI Taxonomy" id="79078"/>
    <lineage>
        <taxon>Eukaryota</taxon>
        <taxon>Viridiplantae</taxon>
        <taxon>Streptophyta</taxon>
        <taxon>Embryophyta</taxon>
        <taxon>Tracheophyta</taxon>
        <taxon>Spermatophyta</taxon>
        <taxon>Magnoliopsida</taxon>
        <taxon>eudicotyledons</taxon>
        <taxon>Gunneridae</taxon>
        <taxon>Pentapetalae</taxon>
        <taxon>rosids</taxon>
        <taxon>fabids</taxon>
        <taxon>Fabales</taxon>
        <taxon>Fabaceae</taxon>
        <taxon>Papilionoideae</taxon>
        <taxon>50 kb inversion clade</taxon>
        <taxon>dalbergioids sensu lato</taxon>
        <taxon>Dalbergieae</taxon>
        <taxon>Pterocarpus clade</taxon>
        <taxon>Stylosanthes</taxon>
    </lineage>
</organism>
<evidence type="ECO:0008006" key="8">
    <source>
        <dbReference type="Google" id="ProtNLM"/>
    </source>
</evidence>
<dbReference type="InterPro" id="IPR050186">
    <property type="entry name" value="TPT_transporter"/>
</dbReference>
<protein>
    <recommendedName>
        <fullName evidence="8">Sugar phosphate transporter domain-containing protein</fullName>
    </recommendedName>
</protein>
<evidence type="ECO:0000256" key="3">
    <source>
        <dbReference type="ARBA" id="ARBA00022989"/>
    </source>
</evidence>
<name>A0ABU6YDM3_9FABA</name>
<sequence>MSSSFQLGVIGALFLSVASSVSIVICNKALMTSFGFPFATTLTSWHMVVTFGTLYAAKRLKFFEAKAIDMKTVILFGILNGVSVGFLNLSLGFNSIGFYQMTKLAIIPFTVLLETIFLKKEFREKSQPLRRPSLCQHHHHLRRHPGPGSSSHRRPLFLRIFSLQTRNHCSSHGVLLPSRPPSYVTCLGAHFVKPTLLDWCSSRRPGVGYFLVLLILYKMFPIFVARLPYVHCVHYFLVLLILCKKMFIPIEHQ</sequence>
<keyword evidence="3 5" id="KW-1133">Transmembrane helix</keyword>
<feature type="transmembrane region" description="Helical" evidence="5">
    <location>
        <begin position="68"/>
        <end position="91"/>
    </location>
</feature>
<gene>
    <name evidence="6" type="ORF">PIB30_040575</name>
</gene>
<feature type="transmembrane region" description="Helical" evidence="5">
    <location>
        <begin position="207"/>
        <end position="227"/>
    </location>
</feature>
<evidence type="ECO:0000313" key="7">
    <source>
        <dbReference type="Proteomes" id="UP001341840"/>
    </source>
</evidence>
<dbReference type="Proteomes" id="UP001341840">
    <property type="component" value="Unassembled WGS sequence"/>
</dbReference>
<proteinExistence type="predicted"/>
<feature type="transmembrane region" description="Helical" evidence="5">
    <location>
        <begin position="36"/>
        <end position="56"/>
    </location>
</feature>
<reference evidence="6 7" key="1">
    <citation type="journal article" date="2023" name="Plants (Basel)">
        <title>Bridging the Gap: Combining Genomics and Transcriptomics Approaches to Understand Stylosanthes scabra, an Orphan Legume from the Brazilian Caatinga.</title>
        <authorList>
            <person name="Ferreira-Neto J.R.C."/>
            <person name="da Silva M.D."/>
            <person name="Binneck E."/>
            <person name="de Melo N.F."/>
            <person name="da Silva R.H."/>
            <person name="de Melo A.L.T.M."/>
            <person name="Pandolfi V."/>
            <person name="Bustamante F.O."/>
            <person name="Brasileiro-Vidal A.C."/>
            <person name="Benko-Iseppon A.M."/>
        </authorList>
    </citation>
    <scope>NUCLEOTIDE SEQUENCE [LARGE SCALE GENOMIC DNA]</scope>
    <source>
        <tissue evidence="6">Leaves</tissue>
    </source>
</reference>
<comment type="caution">
    <text evidence="6">The sequence shown here is derived from an EMBL/GenBank/DDBJ whole genome shotgun (WGS) entry which is preliminary data.</text>
</comment>
<comment type="subcellular location">
    <subcellularLocation>
        <location evidence="1">Membrane</location>
        <topology evidence="1">Multi-pass membrane protein</topology>
    </subcellularLocation>
</comment>
<keyword evidence="2 5" id="KW-0812">Transmembrane</keyword>
<evidence type="ECO:0000256" key="5">
    <source>
        <dbReference type="SAM" id="Phobius"/>
    </source>
</evidence>
<keyword evidence="7" id="KW-1185">Reference proteome</keyword>
<evidence type="ECO:0000256" key="2">
    <source>
        <dbReference type="ARBA" id="ARBA00022692"/>
    </source>
</evidence>
<keyword evidence="4 5" id="KW-0472">Membrane</keyword>
<evidence type="ECO:0000256" key="1">
    <source>
        <dbReference type="ARBA" id="ARBA00004141"/>
    </source>
</evidence>
<evidence type="ECO:0000313" key="6">
    <source>
        <dbReference type="EMBL" id="MED6207975.1"/>
    </source>
</evidence>
<dbReference type="EMBL" id="JASCZI010241875">
    <property type="protein sequence ID" value="MED6207975.1"/>
    <property type="molecule type" value="Genomic_DNA"/>
</dbReference>
<evidence type="ECO:0000256" key="4">
    <source>
        <dbReference type="ARBA" id="ARBA00023136"/>
    </source>
</evidence>
<accession>A0ABU6YDM3</accession>
<dbReference type="PANTHER" id="PTHR11132">
    <property type="entry name" value="SOLUTE CARRIER FAMILY 35"/>
    <property type="match status" value="1"/>
</dbReference>